<evidence type="ECO:0000259" key="1">
    <source>
        <dbReference type="Pfam" id="PF07508"/>
    </source>
</evidence>
<dbReference type="RefSeq" id="WP_377926503.1">
    <property type="nucleotide sequence ID" value="NZ_JBHUEM010000003.1"/>
</dbReference>
<protein>
    <submittedName>
        <fullName evidence="2">Recombinase family protein</fullName>
    </submittedName>
</protein>
<comment type="caution">
    <text evidence="2">The sequence shown here is derived from an EMBL/GenBank/DDBJ whole genome shotgun (WGS) entry which is preliminary data.</text>
</comment>
<evidence type="ECO:0000313" key="2">
    <source>
        <dbReference type="EMBL" id="MFD1735403.1"/>
    </source>
</evidence>
<dbReference type="Gene3D" id="3.90.1750.20">
    <property type="entry name" value="Putative Large Serine Recombinase, Chain B, Domain 2"/>
    <property type="match status" value="1"/>
</dbReference>
<feature type="domain" description="Recombinase" evidence="1">
    <location>
        <begin position="4"/>
        <end position="41"/>
    </location>
</feature>
<gene>
    <name evidence="2" type="ORF">ACFSCX_02390</name>
</gene>
<dbReference type="Proteomes" id="UP001597214">
    <property type="component" value="Unassembled WGS sequence"/>
</dbReference>
<proteinExistence type="predicted"/>
<dbReference type="InterPro" id="IPR011109">
    <property type="entry name" value="DNA_bind_recombinase_dom"/>
</dbReference>
<dbReference type="InterPro" id="IPR038109">
    <property type="entry name" value="DNA_bind_recomb_sf"/>
</dbReference>
<name>A0ABW4LN28_9BACI</name>
<reference evidence="3" key="1">
    <citation type="journal article" date="2019" name="Int. J. Syst. Evol. Microbiol.">
        <title>The Global Catalogue of Microorganisms (GCM) 10K type strain sequencing project: providing services to taxonomists for standard genome sequencing and annotation.</title>
        <authorList>
            <consortium name="The Broad Institute Genomics Platform"/>
            <consortium name="The Broad Institute Genome Sequencing Center for Infectious Disease"/>
            <person name="Wu L."/>
            <person name="Ma J."/>
        </authorList>
    </citation>
    <scope>NUCLEOTIDE SEQUENCE [LARGE SCALE GENOMIC DNA]</scope>
    <source>
        <strain evidence="3">CCUG 49339</strain>
    </source>
</reference>
<organism evidence="2 3">
    <name type="scientific">Bacillus salitolerans</name>
    <dbReference type="NCBI Taxonomy" id="1437434"/>
    <lineage>
        <taxon>Bacteria</taxon>
        <taxon>Bacillati</taxon>
        <taxon>Bacillota</taxon>
        <taxon>Bacilli</taxon>
        <taxon>Bacillales</taxon>
        <taxon>Bacillaceae</taxon>
        <taxon>Bacillus</taxon>
    </lineage>
</organism>
<dbReference type="Pfam" id="PF07508">
    <property type="entry name" value="Recombinase"/>
    <property type="match status" value="1"/>
</dbReference>
<sequence>MDLNTVKTIFENEMYIGNTKWRGKISKGKHIPIIETSLWEEKIKVMGIRSFIPEKVYPGSYPLSGLLKCPQCELQWYKEIVAKTIRTINSIKIKAVVTIDFLILHQCLVVSGDIVATLLYCKYTRTLTAKRI</sequence>
<evidence type="ECO:0000313" key="3">
    <source>
        <dbReference type="Proteomes" id="UP001597214"/>
    </source>
</evidence>
<dbReference type="EMBL" id="JBHUEM010000003">
    <property type="protein sequence ID" value="MFD1735403.1"/>
    <property type="molecule type" value="Genomic_DNA"/>
</dbReference>
<accession>A0ABW4LN28</accession>
<keyword evidence="3" id="KW-1185">Reference proteome</keyword>